<name>K2G445_9BACT</name>
<comment type="caution">
    <text evidence="1">The sequence shown here is derived from an EMBL/GenBank/DDBJ whole genome shotgun (WGS) entry which is preliminary data.</text>
</comment>
<evidence type="ECO:0000313" key="1">
    <source>
        <dbReference type="EMBL" id="EKE30008.1"/>
    </source>
</evidence>
<proteinExistence type="predicted"/>
<gene>
    <name evidence="1" type="ORF">ACD_2C00061G0003</name>
</gene>
<sequence length="350" mass="42521">MNADLNHRDHINQANAGEKEDKKIITIKLCVDSNIDDVFRYCDNVKLTSDKRHKRINDSIEYLMHQRKWYQNKLILTTWSDWRRENVSHEWLKSNLEFIMLEKPSLEIDSIHPRSVNDLKSLISKNVSFVLDRTETKIVWIDRLSYFEESMLFPTRIWDSLPIWGNLELYSELRKIVSEELVSIPKCPDKFQKRMKWHKKALNEWKSSFKDKKFTLYDLDKSLLFYDPENANEWVKYWPLRVIQYSLALALIKKIRNIWSHPDFVDHLPTNILDRLDFYLEAWMINASAEETKEIKYIYAYFLKIYHQMQFEFAFSNWTQFLLWKDDIQDMREMLEYLSNVFMKKDTLKI</sequence>
<organism evidence="1">
    <name type="scientific">uncultured bacterium</name>
    <name type="common">gcode 4</name>
    <dbReference type="NCBI Taxonomy" id="1234023"/>
    <lineage>
        <taxon>Bacteria</taxon>
        <taxon>environmental samples</taxon>
    </lineage>
</organism>
<accession>K2G445</accession>
<dbReference type="EMBL" id="AMFJ01000061">
    <property type="protein sequence ID" value="EKE30008.1"/>
    <property type="molecule type" value="Genomic_DNA"/>
</dbReference>
<protein>
    <submittedName>
        <fullName evidence="1">Uncharacterized protein</fullName>
    </submittedName>
</protein>
<reference evidence="1" key="1">
    <citation type="journal article" date="2012" name="Science">
        <title>Fermentation, hydrogen, and sulfur metabolism in multiple uncultivated bacterial phyla.</title>
        <authorList>
            <person name="Wrighton K.C."/>
            <person name="Thomas B.C."/>
            <person name="Sharon I."/>
            <person name="Miller C.S."/>
            <person name="Castelle C.J."/>
            <person name="VerBerkmoes N.C."/>
            <person name="Wilkins M.J."/>
            <person name="Hettich R.L."/>
            <person name="Lipton M.S."/>
            <person name="Williams K.H."/>
            <person name="Long P.E."/>
            <person name="Banfield J.F."/>
        </authorList>
    </citation>
    <scope>NUCLEOTIDE SEQUENCE [LARGE SCALE GENOMIC DNA]</scope>
</reference>
<dbReference type="AlphaFoldDB" id="K2G445"/>